<evidence type="ECO:0008006" key="4">
    <source>
        <dbReference type="Google" id="ProtNLM"/>
    </source>
</evidence>
<dbReference type="Proteomes" id="UP001364211">
    <property type="component" value="Unassembled WGS sequence"/>
</dbReference>
<evidence type="ECO:0000313" key="2">
    <source>
        <dbReference type="EMBL" id="MEJ8278149.1"/>
    </source>
</evidence>
<proteinExistence type="predicted"/>
<reference evidence="2 3" key="1">
    <citation type="submission" date="2024-03" db="EMBL/GenBank/DDBJ databases">
        <title>Draft genome sequence of Pseudonocardia sp. DW16-2.</title>
        <authorList>
            <person name="Duangmal K."/>
        </authorList>
    </citation>
    <scope>NUCLEOTIDE SEQUENCE [LARGE SCALE GENOMIC DNA]</scope>
    <source>
        <strain evidence="2 3">DW16-2</strain>
    </source>
</reference>
<name>A0ABU8T2I0_9PSEU</name>
<organism evidence="2 3">
    <name type="scientific">Pseudonocardia spirodelae</name>
    <dbReference type="NCBI Taxonomy" id="3133431"/>
    <lineage>
        <taxon>Bacteria</taxon>
        <taxon>Bacillati</taxon>
        <taxon>Actinomycetota</taxon>
        <taxon>Actinomycetes</taxon>
        <taxon>Pseudonocardiales</taxon>
        <taxon>Pseudonocardiaceae</taxon>
        <taxon>Pseudonocardia</taxon>
    </lineage>
</organism>
<evidence type="ECO:0000313" key="3">
    <source>
        <dbReference type="Proteomes" id="UP001364211"/>
    </source>
</evidence>
<dbReference type="RefSeq" id="WP_340286273.1">
    <property type="nucleotide sequence ID" value="NZ_JBBJUP010000003.1"/>
</dbReference>
<evidence type="ECO:0000256" key="1">
    <source>
        <dbReference type="SAM" id="MobiDB-lite"/>
    </source>
</evidence>
<protein>
    <recommendedName>
        <fullName evidence="4">DUF2795 domain-containing protein</fullName>
    </recommendedName>
</protein>
<accession>A0ABU8T2I0</accession>
<dbReference type="EMBL" id="JBBJUP010000003">
    <property type="protein sequence ID" value="MEJ8278149.1"/>
    <property type="molecule type" value="Genomic_DNA"/>
</dbReference>
<sequence>MPLTRPARPPAAAPAGSARPRRRASAVVVPRPVPPRREAVLRAARPVLAGLAFPAQRWQVLAEADAWGAPGVLRRLLVDLPVGEYADLSAVLEAALRTPRRLR</sequence>
<gene>
    <name evidence="2" type="ORF">WJX68_04315</name>
</gene>
<comment type="caution">
    <text evidence="2">The sequence shown here is derived from an EMBL/GenBank/DDBJ whole genome shotgun (WGS) entry which is preliminary data.</text>
</comment>
<keyword evidence="3" id="KW-1185">Reference proteome</keyword>
<feature type="region of interest" description="Disordered" evidence="1">
    <location>
        <begin position="1"/>
        <end position="27"/>
    </location>
</feature>